<organism evidence="3 4">
    <name type="scientific">Parashewanella spongiae</name>
    <dbReference type="NCBI Taxonomy" id="342950"/>
    <lineage>
        <taxon>Bacteria</taxon>
        <taxon>Pseudomonadati</taxon>
        <taxon>Pseudomonadota</taxon>
        <taxon>Gammaproteobacteria</taxon>
        <taxon>Alteromonadales</taxon>
        <taxon>Shewanellaceae</taxon>
        <taxon>Parashewanella</taxon>
    </lineage>
</organism>
<dbReference type="Gene3D" id="2.60.200.20">
    <property type="match status" value="1"/>
</dbReference>
<dbReference type="EMBL" id="QYYH01000059">
    <property type="protein sequence ID" value="RJY14893.1"/>
    <property type="molecule type" value="Genomic_DNA"/>
</dbReference>
<dbReference type="Pfam" id="PF20232">
    <property type="entry name" value="T6SS_FHA_C"/>
    <property type="match status" value="1"/>
</dbReference>
<dbReference type="PROSITE" id="PS50006">
    <property type="entry name" value="FHA_DOMAIN"/>
    <property type="match status" value="1"/>
</dbReference>
<evidence type="ECO:0000313" key="4">
    <source>
        <dbReference type="Proteomes" id="UP000273022"/>
    </source>
</evidence>
<dbReference type="SUPFAM" id="SSF49879">
    <property type="entry name" value="SMAD/FHA domain"/>
    <property type="match status" value="1"/>
</dbReference>
<proteinExistence type="predicted"/>
<name>A0A3A6TTX1_9GAMM</name>
<keyword evidence="4" id="KW-1185">Reference proteome</keyword>
<protein>
    <submittedName>
        <fullName evidence="3">FHA domain-containing protein</fullName>
    </submittedName>
</protein>
<feature type="compositionally biased region" description="Polar residues" evidence="1">
    <location>
        <begin position="112"/>
        <end position="121"/>
    </location>
</feature>
<sequence>MSLSIRIICSPDGESISEWTTAFPENGGEIGRGYGSVMQLNDATRTISSTHAIIRKSNRGYQILDNSTNGLFINGSDKPLGKGNQSTVNDGDVLSIGKYRLLVSCFSPESARSQKLQQPSEYSELDDDPFSSDENTIIDDSMKAQTTLKQRQSQQHSDVNFTITTDNVVEDDPFLNDTEIKEKQHSSFSTNFDSVDDDPFKEEDLKGSLSFPMREPQTAPAPVQSLSQFDMNFAINQLRHIEEQMKAQTDTAIEMAITRLLKEMSPEYIESMFNDISSPSMFSGKPKYWEMYKRYFERQQKNRDWQVKFHAYFQDSLRQQRNAGEKT</sequence>
<dbReference type="InterPro" id="IPR046883">
    <property type="entry name" value="T6SS_FHA_C"/>
</dbReference>
<gene>
    <name evidence="3" type="ORF">D5R81_10620</name>
</gene>
<feature type="region of interest" description="Disordered" evidence="1">
    <location>
        <begin position="112"/>
        <end position="135"/>
    </location>
</feature>
<dbReference type="Proteomes" id="UP000273022">
    <property type="component" value="Unassembled WGS sequence"/>
</dbReference>
<evidence type="ECO:0000313" key="3">
    <source>
        <dbReference type="EMBL" id="RJY14893.1"/>
    </source>
</evidence>
<comment type="caution">
    <text evidence="3">The sequence shown here is derived from an EMBL/GenBank/DDBJ whole genome shotgun (WGS) entry which is preliminary data.</text>
</comment>
<dbReference type="Pfam" id="PF00498">
    <property type="entry name" value="FHA"/>
    <property type="match status" value="1"/>
</dbReference>
<dbReference type="CDD" id="cd00060">
    <property type="entry name" value="FHA"/>
    <property type="match status" value="1"/>
</dbReference>
<dbReference type="OrthoDB" id="273564at2"/>
<dbReference type="AlphaFoldDB" id="A0A3A6TTX1"/>
<dbReference type="InterPro" id="IPR008984">
    <property type="entry name" value="SMAD_FHA_dom_sf"/>
</dbReference>
<reference evidence="3 4" key="1">
    <citation type="submission" date="2018-09" db="EMBL/GenBank/DDBJ databases">
        <title>Phylogeny of the Shewanellaceae, and recommendation for two new genera, Pseudoshewanella and Parashewanella.</title>
        <authorList>
            <person name="Wang G."/>
        </authorList>
    </citation>
    <scope>NUCLEOTIDE SEQUENCE [LARGE SCALE GENOMIC DNA]</scope>
    <source>
        <strain evidence="3 4">KCTC 22492</strain>
    </source>
</reference>
<dbReference type="RefSeq" id="WP_121853616.1">
    <property type="nucleotide sequence ID" value="NZ_CP037952.1"/>
</dbReference>
<evidence type="ECO:0000259" key="2">
    <source>
        <dbReference type="PROSITE" id="PS50006"/>
    </source>
</evidence>
<feature type="domain" description="FHA" evidence="2">
    <location>
        <begin position="28"/>
        <end position="78"/>
    </location>
</feature>
<dbReference type="InterPro" id="IPR000253">
    <property type="entry name" value="FHA_dom"/>
</dbReference>
<evidence type="ECO:0000256" key="1">
    <source>
        <dbReference type="SAM" id="MobiDB-lite"/>
    </source>
</evidence>
<accession>A0A3A6TTX1</accession>